<evidence type="ECO:0000313" key="2">
    <source>
        <dbReference type="Proteomes" id="UP000887159"/>
    </source>
</evidence>
<dbReference type="Proteomes" id="UP000887159">
    <property type="component" value="Unassembled WGS sequence"/>
</dbReference>
<keyword evidence="2" id="KW-1185">Reference proteome</keyword>
<name>A0A8X6RLR7_TRICX</name>
<comment type="caution">
    <text evidence="1">The sequence shown here is derived from an EMBL/GenBank/DDBJ whole genome shotgun (WGS) entry which is preliminary data.</text>
</comment>
<organism evidence="1 2">
    <name type="scientific">Trichonephila clavipes</name>
    <name type="common">Golden silk orbweaver</name>
    <name type="synonym">Nephila clavipes</name>
    <dbReference type="NCBI Taxonomy" id="2585209"/>
    <lineage>
        <taxon>Eukaryota</taxon>
        <taxon>Metazoa</taxon>
        <taxon>Ecdysozoa</taxon>
        <taxon>Arthropoda</taxon>
        <taxon>Chelicerata</taxon>
        <taxon>Arachnida</taxon>
        <taxon>Araneae</taxon>
        <taxon>Araneomorphae</taxon>
        <taxon>Entelegynae</taxon>
        <taxon>Araneoidea</taxon>
        <taxon>Nephilidae</taxon>
        <taxon>Trichonephila</taxon>
    </lineage>
</organism>
<gene>
    <name evidence="1" type="ORF">TNCV_1442091</name>
</gene>
<sequence length="97" mass="10465">MKFHRCSVGLGSGLFARPGIVVKPSQDIKSSLSDMLPGNVLLKYRVGCSLQQGLKNKLHNLCKRLTGQRGRSPTTKNCALQSTAVCGSGERQPPEVQ</sequence>
<accession>A0A8X6RLR7</accession>
<dbReference type="AlphaFoldDB" id="A0A8X6RLR7"/>
<protein>
    <submittedName>
        <fullName evidence="1">Uncharacterized protein</fullName>
    </submittedName>
</protein>
<evidence type="ECO:0000313" key="1">
    <source>
        <dbReference type="EMBL" id="GFX96535.1"/>
    </source>
</evidence>
<reference evidence="1" key="1">
    <citation type="submission" date="2020-08" db="EMBL/GenBank/DDBJ databases">
        <title>Multicomponent nature underlies the extraordinary mechanical properties of spider dragline silk.</title>
        <authorList>
            <person name="Kono N."/>
            <person name="Nakamura H."/>
            <person name="Mori M."/>
            <person name="Yoshida Y."/>
            <person name="Ohtoshi R."/>
            <person name="Malay A.D."/>
            <person name="Moran D.A.P."/>
            <person name="Tomita M."/>
            <person name="Numata K."/>
            <person name="Arakawa K."/>
        </authorList>
    </citation>
    <scope>NUCLEOTIDE SEQUENCE</scope>
</reference>
<proteinExistence type="predicted"/>
<dbReference type="EMBL" id="BMAU01021192">
    <property type="protein sequence ID" value="GFX96535.1"/>
    <property type="molecule type" value="Genomic_DNA"/>
</dbReference>